<comment type="caution">
    <text evidence="2">The sequence shown here is derived from an EMBL/GenBank/DDBJ whole genome shotgun (WGS) entry which is preliminary data.</text>
</comment>
<dbReference type="InterPro" id="IPR013783">
    <property type="entry name" value="Ig-like_fold"/>
</dbReference>
<protein>
    <submittedName>
        <fullName evidence="2">DUF5123 domain-containing protein</fullName>
    </submittedName>
</protein>
<dbReference type="InterPro" id="IPR011050">
    <property type="entry name" value="Pectin_lyase_fold/virulence"/>
</dbReference>
<dbReference type="Proteomes" id="UP000326903">
    <property type="component" value="Unassembled WGS sequence"/>
</dbReference>
<dbReference type="InterPro" id="IPR003961">
    <property type="entry name" value="FN3_dom"/>
</dbReference>
<dbReference type="InterPro" id="IPR033427">
    <property type="entry name" value="DUF5123"/>
</dbReference>
<dbReference type="CDD" id="cd00063">
    <property type="entry name" value="FN3"/>
    <property type="match status" value="1"/>
</dbReference>
<organism evidence="2 3">
    <name type="scientific">Ginsengibacter hankyongi</name>
    <dbReference type="NCBI Taxonomy" id="2607284"/>
    <lineage>
        <taxon>Bacteria</taxon>
        <taxon>Pseudomonadati</taxon>
        <taxon>Bacteroidota</taxon>
        <taxon>Chitinophagia</taxon>
        <taxon>Chitinophagales</taxon>
        <taxon>Chitinophagaceae</taxon>
        <taxon>Ginsengibacter</taxon>
    </lineage>
</organism>
<dbReference type="AlphaFoldDB" id="A0A5J5IEA4"/>
<evidence type="ECO:0000313" key="2">
    <source>
        <dbReference type="EMBL" id="KAA9038046.1"/>
    </source>
</evidence>
<dbReference type="SUPFAM" id="SSF51126">
    <property type="entry name" value="Pectin lyase-like"/>
    <property type="match status" value="1"/>
</dbReference>
<evidence type="ECO:0000259" key="1">
    <source>
        <dbReference type="Pfam" id="PF17161"/>
    </source>
</evidence>
<dbReference type="Pfam" id="PF17161">
    <property type="entry name" value="DUF5123"/>
    <property type="match status" value="1"/>
</dbReference>
<dbReference type="SUPFAM" id="SSF49265">
    <property type="entry name" value="Fibronectin type III"/>
    <property type="match status" value="1"/>
</dbReference>
<proteinExistence type="predicted"/>
<keyword evidence="3" id="KW-1185">Reference proteome</keyword>
<reference evidence="2 3" key="1">
    <citation type="submission" date="2019-09" db="EMBL/GenBank/DDBJ databases">
        <title>Draft genome sequence of Ginsengibacter sp. BR5-29.</title>
        <authorList>
            <person name="Im W.-T."/>
        </authorList>
    </citation>
    <scope>NUCLEOTIDE SEQUENCE [LARGE SCALE GENOMIC DNA]</scope>
    <source>
        <strain evidence="2 3">BR5-29</strain>
    </source>
</reference>
<evidence type="ECO:0000313" key="3">
    <source>
        <dbReference type="Proteomes" id="UP000326903"/>
    </source>
</evidence>
<dbReference type="Gene3D" id="2.60.40.10">
    <property type="entry name" value="Immunoglobulins"/>
    <property type="match status" value="1"/>
</dbReference>
<name>A0A5J5IEA4_9BACT</name>
<accession>A0A5J5IEA4</accession>
<dbReference type="EMBL" id="VYQF01000004">
    <property type="protein sequence ID" value="KAA9038046.1"/>
    <property type="molecule type" value="Genomic_DNA"/>
</dbReference>
<gene>
    <name evidence="2" type="ORF">FW778_14880</name>
</gene>
<sequence>MRILTLRRIMDTNLFLKNYKEIIMKKLRYQIIVPVVLAIVIFSCEKKPIEKFVPDRMFTPTGVTIAGGDTSITISWPSSLFSQGSGVNYTLEISKDSLFQAAPDLSLVVDTTFRTITDDTLRDRTPYFARVKANATSASTESGWVMGNMHFTLIGVQIFKPIQSTDIIDNAVILNWIMTPGVTEIILTAHNGDTTQVPISSADNTAGQKLITGLTSNTAYTAEIFAGTRSKGLIGFSTKAPVVGNNVIDLRGIENRPQVLFDTLSQISDGAIVLLARGGSYTIPSAYTFDKSVSIMSGLGFGDPARLMLANNFDATGNIDSLKFSDLSIAQDGASYFMNIGHATVIGKVNVENCTTEGVFNNSFIRLKQAGAEITNLDINNCIIDSFGIAAKYAVIYANASSSALIDNIEIDNSTFYSFYYFIRQDGITGISLNINNCTFNDMINNSGYFINYSGTFPTVFNITHTIFGSTIDPTKANGIKSSGNAALSNCYITSDCVFSANPISGATAYAGTASDLFTAPANGDFTIKDNSFAGKSTAGDPRWR</sequence>
<feature type="domain" description="DUF5123" evidence="1">
    <location>
        <begin position="434"/>
        <end position="544"/>
    </location>
</feature>
<dbReference type="InterPro" id="IPR036116">
    <property type="entry name" value="FN3_sf"/>
</dbReference>